<reference evidence="4 5" key="1">
    <citation type="submission" date="2018-07" db="EMBL/GenBank/DDBJ databases">
        <title>a novel species of Sphingomonas isolated from the rhizosphere soil of Araceae plant.</title>
        <authorList>
            <person name="Zhiyong W."/>
            <person name="Qinglan Z."/>
            <person name="Zhiwei F."/>
            <person name="Ding X."/>
            <person name="Gejiao W."/>
            <person name="Shixue Z."/>
        </authorList>
    </citation>
    <scope>NUCLEOTIDE SEQUENCE [LARGE SCALE GENOMIC DNA]</scope>
    <source>
        <strain evidence="4 5">WZY 27</strain>
    </source>
</reference>
<proteinExistence type="predicted"/>
<dbReference type="EMBL" id="QQNB01000001">
    <property type="protein sequence ID" value="RDE06307.1"/>
    <property type="molecule type" value="Genomic_DNA"/>
</dbReference>
<keyword evidence="5" id="KW-1185">Reference proteome</keyword>
<name>A0A369VXH9_9SPHN</name>
<evidence type="ECO:0000259" key="2">
    <source>
        <dbReference type="Pfam" id="PF00534"/>
    </source>
</evidence>
<evidence type="ECO:0000259" key="3">
    <source>
        <dbReference type="Pfam" id="PF13439"/>
    </source>
</evidence>
<comment type="caution">
    <text evidence="4">The sequence shown here is derived from an EMBL/GenBank/DDBJ whole genome shotgun (WGS) entry which is preliminary data.</text>
</comment>
<feature type="domain" description="Glycosyltransferase subfamily 4-like N-terminal" evidence="3">
    <location>
        <begin position="31"/>
        <end position="194"/>
    </location>
</feature>
<organism evidence="4 5">
    <name type="scientific">Sphingomonas aracearum</name>
    <dbReference type="NCBI Taxonomy" id="2283317"/>
    <lineage>
        <taxon>Bacteria</taxon>
        <taxon>Pseudomonadati</taxon>
        <taxon>Pseudomonadota</taxon>
        <taxon>Alphaproteobacteria</taxon>
        <taxon>Sphingomonadales</taxon>
        <taxon>Sphingomonadaceae</taxon>
        <taxon>Sphingomonas</taxon>
    </lineage>
</organism>
<dbReference type="AlphaFoldDB" id="A0A369VXH9"/>
<accession>A0A369VXH9</accession>
<sequence length="413" mass="45016">MIAMLIRRAPSASFSRGLRIVHVVRQYRPGIGGVEAFVSQLAEAQARQGHLVRVITLNRIVDGAQQKLPAYERLNGVDVIRIPYVGSTRYAVAPTVLRHLSDVDLVHVHRVDFFADFLAATRWLHHCPLVLSTHGGFFHTDFARRLKQWFFRTVTPRTLRGYAAVIASSEQDAALFSPIGGGKVLAVENGVDLQKFAGLARPGSRTMIYFGRFTRHKGVDRVIAWFASLHRRAPEWTLILAGRPAGLGPDEIGRMMADHGVASACELFVEPDDAVLRTLIARSSVYVCASSYEGFGIAAVEAVSAGLYPLLSPIPAFARTLDRVGCGMAIPFLPDEDVDRFLEDFARHERADGPTPAERVSSFGWDSVLAQINAVYVRALAAGPKDPPAQARQRLVSAGLMTPGTAPSISAGE</sequence>
<dbReference type="Pfam" id="PF13439">
    <property type="entry name" value="Glyco_transf_4"/>
    <property type="match status" value="1"/>
</dbReference>
<keyword evidence="1 4" id="KW-0808">Transferase</keyword>
<evidence type="ECO:0000313" key="4">
    <source>
        <dbReference type="EMBL" id="RDE06307.1"/>
    </source>
</evidence>
<dbReference type="CDD" id="cd03801">
    <property type="entry name" value="GT4_PimA-like"/>
    <property type="match status" value="1"/>
</dbReference>
<dbReference type="Proteomes" id="UP000253918">
    <property type="component" value="Unassembled WGS sequence"/>
</dbReference>
<dbReference type="Gene3D" id="3.40.50.2000">
    <property type="entry name" value="Glycogen Phosphorylase B"/>
    <property type="match status" value="2"/>
</dbReference>
<dbReference type="SUPFAM" id="SSF53756">
    <property type="entry name" value="UDP-Glycosyltransferase/glycogen phosphorylase"/>
    <property type="match status" value="1"/>
</dbReference>
<evidence type="ECO:0000256" key="1">
    <source>
        <dbReference type="ARBA" id="ARBA00022679"/>
    </source>
</evidence>
<dbReference type="Pfam" id="PF00534">
    <property type="entry name" value="Glycos_transf_1"/>
    <property type="match status" value="1"/>
</dbReference>
<feature type="domain" description="Glycosyl transferase family 1" evidence="2">
    <location>
        <begin position="195"/>
        <end position="330"/>
    </location>
</feature>
<dbReference type="InterPro" id="IPR028098">
    <property type="entry name" value="Glyco_trans_4-like_N"/>
</dbReference>
<dbReference type="PANTHER" id="PTHR46401">
    <property type="entry name" value="GLYCOSYLTRANSFERASE WBBK-RELATED"/>
    <property type="match status" value="1"/>
</dbReference>
<dbReference type="OrthoDB" id="9771846at2"/>
<gene>
    <name evidence="4" type="ORF">DVW87_00825</name>
</gene>
<dbReference type="PANTHER" id="PTHR46401:SF2">
    <property type="entry name" value="GLYCOSYLTRANSFERASE WBBK-RELATED"/>
    <property type="match status" value="1"/>
</dbReference>
<evidence type="ECO:0000313" key="5">
    <source>
        <dbReference type="Proteomes" id="UP000253918"/>
    </source>
</evidence>
<protein>
    <submittedName>
        <fullName evidence="4">Glycosyltransferase</fullName>
    </submittedName>
</protein>
<dbReference type="GO" id="GO:0016757">
    <property type="term" value="F:glycosyltransferase activity"/>
    <property type="evidence" value="ECO:0007669"/>
    <property type="project" value="InterPro"/>
</dbReference>
<dbReference type="GO" id="GO:0009103">
    <property type="term" value="P:lipopolysaccharide biosynthetic process"/>
    <property type="evidence" value="ECO:0007669"/>
    <property type="project" value="TreeGrafter"/>
</dbReference>
<dbReference type="InterPro" id="IPR001296">
    <property type="entry name" value="Glyco_trans_1"/>
</dbReference>